<gene>
    <name evidence="2" type="primary">ORF214994</name>
</gene>
<organism evidence="2">
    <name type="scientific">Arion vulgaris</name>
    <dbReference type="NCBI Taxonomy" id="1028688"/>
    <lineage>
        <taxon>Eukaryota</taxon>
        <taxon>Metazoa</taxon>
        <taxon>Spiralia</taxon>
        <taxon>Lophotrochozoa</taxon>
        <taxon>Mollusca</taxon>
        <taxon>Gastropoda</taxon>
        <taxon>Heterobranchia</taxon>
        <taxon>Euthyneura</taxon>
        <taxon>Panpulmonata</taxon>
        <taxon>Eupulmonata</taxon>
        <taxon>Stylommatophora</taxon>
        <taxon>Helicina</taxon>
        <taxon>Arionoidea</taxon>
        <taxon>Arionidae</taxon>
        <taxon>Arion</taxon>
    </lineage>
</organism>
<dbReference type="Pfam" id="PF00112">
    <property type="entry name" value="Peptidase_C1"/>
    <property type="match status" value="1"/>
</dbReference>
<protein>
    <recommendedName>
        <fullName evidence="1">Peptidase C1A papain C-terminal domain-containing protein</fullName>
    </recommendedName>
</protein>
<dbReference type="InterPro" id="IPR000668">
    <property type="entry name" value="Peptidase_C1A_C"/>
</dbReference>
<dbReference type="Gene3D" id="3.90.70.10">
    <property type="entry name" value="Cysteine proteinases"/>
    <property type="match status" value="1"/>
</dbReference>
<proteinExistence type="predicted"/>
<dbReference type="GO" id="GO:0008234">
    <property type="term" value="F:cysteine-type peptidase activity"/>
    <property type="evidence" value="ECO:0007669"/>
    <property type="project" value="InterPro"/>
</dbReference>
<evidence type="ECO:0000313" key="2">
    <source>
        <dbReference type="EMBL" id="CEK97189.1"/>
    </source>
</evidence>
<feature type="non-terminal residue" evidence="2">
    <location>
        <position position="1"/>
    </location>
</feature>
<dbReference type="InterPro" id="IPR038765">
    <property type="entry name" value="Papain-like_cys_pep_sf"/>
</dbReference>
<evidence type="ECO:0000259" key="1">
    <source>
        <dbReference type="Pfam" id="PF00112"/>
    </source>
</evidence>
<reference evidence="2" key="1">
    <citation type="submission" date="2014-12" db="EMBL/GenBank/DDBJ databases">
        <title>Insight into the proteome of Arion vulgaris.</title>
        <authorList>
            <person name="Aradska J."/>
            <person name="Bulat T."/>
            <person name="Smidak R."/>
            <person name="Sarate P."/>
            <person name="Gangsoo J."/>
            <person name="Sialana F."/>
            <person name="Bilban M."/>
            <person name="Lubec G."/>
        </authorList>
    </citation>
    <scope>NUCLEOTIDE SEQUENCE</scope>
    <source>
        <tissue evidence="2">Skin</tissue>
    </source>
</reference>
<name>A0A0B7BVE6_9EUPU</name>
<feature type="non-terminal residue" evidence="2">
    <location>
        <position position="107"/>
    </location>
</feature>
<dbReference type="SUPFAM" id="SSF54001">
    <property type="entry name" value="Cysteine proteinases"/>
    <property type="match status" value="1"/>
</dbReference>
<dbReference type="GO" id="GO:0006508">
    <property type="term" value="P:proteolysis"/>
    <property type="evidence" value="ECO:0007669"/>
    <property type="project" value="InterPro"/>
</dbReference>
<accession>A0A0B7BVE6</accession>
<dbReference type="EMBL" id="HACG01050324">
    <property type="protein sequence ID" value="CEK97189.1"/>
    <property type="molecule type" value="Transcribed_RNA"/>
</dbReference>
<feature type="domain" description="Peptidase C1A papain C-terminal" evidence="1">
    <location>
        <begin position="2"/>
        <end position="98"/>
    </location>
</feature>
<dbReference type="AlphaFoldDB" id="A0A0B7BVE6"/>
<sequence>DTFDWRTKGVISPVSNQGQQGSSYPIVIGEGVESLHAIQAGIHVILLSRQEVADCCDDKSGLPKDSGYDCIINIGGLCTEPTYHSNDRTCRNGTCQSVGKVSKSGKI</sequence>